<accession>A0AAW1PLS1</accession>
<name>A0AAW1PLS1_9CHLO</name>
<comment type="caution">
    <text evidence="2">The sequence shown here is derived from an EMBL/GenBank/DDBJ whole genome shotgun (WGS) entry which is preliminary data.</text>
</comment>
<dbReference type="AlphaFoldDB" id="A0AAW1PLS1"/>
<feature type="region of interest" description="Disordered" evidence="1">
    <location>
        <begin position="214"/>
        <end position="266"/>
    </location>
</feature>
<feature type="region of interest" description="Disordered" evidence="1">
    <location>
        <begin position="1"/>
        <end position="53"/>
    </location>
</feature>
<evidence type="ECO:0000256" key="1">
    <source>
        <dbReference type="SAM" id="MobiDB-lite"/>
    </source>
</evidence>
<evidence type="ECO:0000313" key="2">
    <source>
        <dbReference type="EMBL" id="KAK9810745.1"/>
    </source>
</evidence>
<reference evidence="2 3" key="1">
    <citation type="journal article" date="2024" name="Nat. Commun.">
        <title>Phylogenomics reveals the evolutionary origins of lichenization in chlorophyte algae.</title>
        <authorList>
            <person name="Puginier C."/>
            <person name="Libourel C."/>
            <person name="Otte J."/>
            <person name="Skaloud P."/>
            <person name="Haon M."/>
            <person name="Grisel S."/>
            <person name="Petersen M."/>
            <person name="Berrin J.G."/>
            <person name="Delaux P.M."/>
            <person name="Dal Grande F."/>
            <person name="Keller J."/>
        </authorList>
    </citation>
    <scope>NUCLEOTIDE SEQUENCE [LARGE SCALE GENOMIC DNA]</scope>
    <source>
        <strain evidence="2 3">SAG 2036</strain>
    </source>
</reference>
<proteinExistence type="predicted"/>
<keyword evidence="3" id="KW-1185">Reference proteome</keyword>
<feature type="compositionally biased region" description="Basic and acidic residues" evidence="1">
    <location>
        <begin position="30"/>
        <end position="40"/>
    </location>
</feature>
<organism evidence="2 3">
    <name type="scientific">Symbiochloris irregularis</name>
    <dbReference type="NCBI Taxonomy" id="706552"/>
    <lineage>
        <taxon>Eukaryota</taxon>
        <taxon>Viridiplantae</taxon>
        <taxon>Chlorophyta</taxon>
        <taxon>core chlorophytes</taxon>
        <taxon>Trebouxiophyceae</taxon>
        <taxon>Trebouxiales</taxon>
        <taxon>Trebouxiaceae</taxon>
        <taxon>Symbiochloris</taxon>
    </lineage>
</organism>
<sequence length="290" mass="30726">MGQLEGSWVATASSAGRAFSSEGSESSGSRQKEGQEERSESSTPLATADFDSAPPGARFTALYLLSHTGDEAKPFKAIKYQNCTRTAFTAALRGIGVQQLINITDIPETFSASHDTEALPSTSLEDAPLKDGGRFLPVYASTDIGAQVEALQGWQRAITHGDEGKAGEWAVSALFDSGHANVQRYCGPKQILGPFWNKLERSASKGSAFVQISDQGGPEDVRHRRGCTRGSLCGDRRGSSDAGSRQGISAVQHAGPNRVLGRLRPPAPHSVSWEAAAWGPAGAAHHQRQA</sequence>
<protein>
    <submittedName>
        <fullName evidence="2">Uncharacterized protein</fullName>
    </submittedName>
</protein>
<dbReference type="EMBL" id="JALJOQ010000014">
    <property type="protein sequence ID" value="KAK9810745.1"/>
    <property type="molecule type" value="Genomic_DNA"/>
</dbReference>
<gene>
    <name evidence="2" type="ORF">WJX73_004546</name>
</gene>
<dbReference type="Proteomes" id="UP001465755">
    <property type="component" value="Unassembled WGS sequence"/>
</dbReference>
<evidence type="ECO:0000313" key="3">
    <source>
        <dbReference type="Proteomes" id="UP001465755"/>
    </source>
</evidence>
<feature type="compositionally biased region" description="Low complexity" evidence="1">
    <location>
        <begin position="13"/>
        <end position="29"/>
    </location>
</feature>